<keyword evidence="18" id="KW-1185">Reference proteome</keyword>
<keyword evidence="8 14" id="KW-0472">Membrane</keyword>
<evidence type="ECO:0000256" key="4">
    <source>
        <dbReference type="ARBA" id="ARBA00022692"/>
    </source>
</evidence>
<sequence length="1799" mass="198367">MMSPPILRRIIWDSFVAALVLAAYLVCAGHAEDGCPEPIYFRCHGVEEKCVASAFVCDGELDCPDGSDEQSCDGSIQYHQRVECDGDHQFTCLDGQCIEKSWICDGTHDCPDSSDEAPELCEKEDICVGVLCKPENKCVHKNQTCDGTIDCSDGSDEIQCSSWIPYSTDCVQSNGMFSCSDEKRCLELFQVCNGNIDCLDGSDEGGMCSDKSCDVKCSHNCQSYPHGPQCICPKGSALRIDGSCVDIDECISEEHYAYCDQICTNHPNGYTCSCKSGYSRVNNTCKAEGDASLLVITGDEIRILYFGSNVYDVIAKDVPNPFAITFDGLHVYWATAKEGYEALYRSTEVGTSVELLFTAGLFEVDDLALDWITKNIYFTDAKAQHIAACSGDGTKCAVLISENLDKPRALVLHSTQGEMYFTDWGKNPKISKASMDGSNVVDIITEQISWPNGLAIDFATDRLYWADGKTAAVEYSNLDGSNRKKVNNVPLSHPYSIDLFEDSIYWIDLKDRYDIRSCNKLTGKNCKSVLRHPKSSIINFHIYHPALLGDKMNNPCERSDCSDLCLLAAKAESSKDLHYTCACPAGKELSTNKHSCTKTERTQFLIAGSGHQLYLIFPQPLGKYEIQEMKNHKVTNIGSLAFDPLGGHLIIAEKAVNSVTLYDYANEQIKTSFHLSNVVEITGIDFDHLGNNLFWIDAKEKSAGLVSLWNHECITLINDFGGDTPVSISLVPDEGIMFIALQANDSSIHIDQFSMDGSLASRVRRVSDHFVGPTVSLSFDSQTHRLFWSDIGSGDIKSLAVDDSNVHLLTTVKYSSVLTVASVGNDVFWTQMHSNELFWTRKSDPQSIKRTLIGELDTDHPLKIAKASEGHPSENRCHTNMGGCTHICLYIHGKEMCMCPEGLTLAPDGLSCVRKKHCEADEFMCSNNHCIPMHLKCDTKGDCPSGEDELACISYTCPLGTFACRNGLQCITSHLLCDTYRDCDDGSDEWDCATTRTCSPNEFQCSSGDCVHIAWKCDDKIDCPDGSDEVNCEVHTCGTFDFRCTSGACIPSSWECDDSVDCSDASDEHAQCNVTKSCHSHELQCRNGHCVDKTLVCNGEDDCEDGTDELHCKKEQVTSAGNQSNHRCSPNEFSCQSNNACLPSSSRCDGKADCPLGEDEKGCDGCGLDEFQCTSTRQCISNKWKCDGVSDCTDHSDEKDCTQKVQIFKKSDDNCLGIRCKDTGLCVAWKNVCDNVTDCVDQSDEGGLCGKSCQNSGCEECQETPIGYHCGCPKGYRLLSDGKKCVDIDECALPDSCSQFCQNTVGSFVCSCEEDFYHLRSDRATCKARGSDMEYVFATNTEIRFKSKSLTKVDLAFKSSRQNLVRGMDIDMSSKVVYWSSESSGVLYRSPMHNPTEAQMIKGIIKPGKVAFDWVSHLAYFTEKDRFIRACDFTLKKCSTVYDCHHEVTIDALRIDASSRKLYWSETSSLGSQDSKAVVKVSDMSGSNVIRLPDGGHKKITDIAVDDLQKAVYIVDSFSGGVEKIDIESPSAWSLIFSVEGKPTDINLFEGGAYWLNKVKSGGPTVSLGRNNVITKCGVSGPTYRECEFISLLPDYSAETIQRLRISHPALQPNGIDHCSQDGISCTHMCISDGNGPACVCEDGTRVKRGQQCPPALETLANYEFSTLTTEEVLLRRQEVGSSLGFWSLLLLLMTFSGLLAFAAYYYVQNRNVKRNMDAVHFQNPTYEMGGCDKKPIYDPVCMVSPGQHQYENPISFQPAHGITNNTMTIIRGDSGLRQQGDSGLEEEYNVMYDPDSFA</sequence>
<reference evidence="17 18" key="1">
    <citation type="submission" date="2023-09" db="EMBL/GenBank/DDBJ databases">
        <title>Nesidiocoris tenuis whole genome shotgun sequence.</title>
        <authorList>
            <person name="Shibata T."/>
            <person name="Shimoda M."/>
            <person name="Kobayashi T."/>
            <person name="Uehara T."/>
        </authorList>
    </citation>
    <scope>NUCLEOTIDE SEQUENCE [LARGE SCALE GENOMIC DNA]</scope>
    <source>
        <strain evidence="17 18">Japan</strain>
    </source>
</reference>
<feature type="disulfide bond" evidence="12">
    <location>
        <begin position="937"/>
        <end position="952"/>
    </location>
</feature>
<keyword evidence="2" id="KW-0245">EGF-like domain</keyword>
<keyword evidence="7 14" id="KW-1133">Transmembrane helix</keyword>
<feature type="disulfide bond" evidence="12">
    <location>
        <begin position="977"/>
        <end position="992"/>
    </location>
</feature>
<dbReference type="SUPFAM" id="SSF57184">
    <property type="entry name" value="Growth factor receptor domain"/>
    <property type="match status" value="2"/>
</dbReference>
<feature type="disulfide bond" evidence="12">
    <location>
        <begin position="1085"/>
        <end position="1103"/>
    </location>
</feature>
<dbReference type="PROSITE" id="PS00010">
    <property type="entry name" value="ASX_HYDROXYL"/>
    <property type="match status" value="2"/>
</dbReference>
<feature type="disulfide bond" evidence="12">
    <location>
        <begin position="998"/>
        <end position="1010"/>
    </location>
</feature>
<dbReference type="InterPro" id="IPR002172">
    <property type="entry name" value="LDrepeatLR_classA_rpt"/>
</dbReference>
<dbReference type="SUPFAM" id="SSF57196">
    <property type="entry name" value="EGF/Laminin"/>
    <property type="match status" value="1"/>
</dbReference>
<dbReference type="Gene3D" id="4.10.400.10">
    <property type="entry name" value="Low-density Lipoprotein Receptor"/>
    <property type="match status" value="12"/>
</dbReference>
<dbReference type="PANTHER" id="PTHR22722:SF14">
    <property type="entry name" value="MEGALIN, ISOFORM A"/>
    <property type="match status" value="1"/>
</dbReference>
<dbReference type="CDD" id="cd00054">
    <property type="entry name" value="EGF_CA"/>
    <property type="match status" value="1"/>
</dbReference>
<feature type="repeat" description="LDL-receptor class B" evidence="13">
    <location>
        <begin position="374"/>
        <end position="416"/>
    </location>
</feature>
<feature type="disulfide bond" evidence="12">
    <location>
        <begin position="1037"/>
        <end position="1049"/>
    </location>
</feature>
<protein>
    <submittedName>
        <fullName evidence="17">Vitellogenin receptor</fullName>
    </submittedName>
</protein>
<accession>A0ABN7ACV8</accession>
<dbReference type="PROSITE" id="PS01209">
    <property type="entry name" value="LDLRA_1"/>
    <property type="match status" value="5"/>
</dbReference>
<evidence type="ECO:0000256" key="14">
    <source>
        <dbReference type="SAM" id="Phobius"/>
    </source>
</evidence>
<feature type="disulfide bond" evidence="12">
    <location>
        <begin position="1044"/>
        <end position="1062"/>
    </location>
</feature>
<dbReference type="InterPro" id="IPR000742">
    <property type="entry name" value="EGF"/>
</dbReference>
<dbReference type="InterPro" id="IPR011042">
    <property type="entry name" value="6-blade_b-propeller_TolB-like"/>
</dbReference>
<feature type="disulfide bond" evidence="12">
    <location>
        <begin position="1078"/>
        <end position="1090"/>
    </location>
</feature>
<evidence type="ECO:0000313" key="18">
    <source>
        <dbReference type="Proteomes" id="UP001307889"/>
    </source>
</evidence>
<dbReference type="PRINTS" id="PR00261">
    <property type="entry name" value="LDLRECEPTOR"/>
</dbReference>
<dbReference type="Proteomes" id="UP001307889">
    <property type="component" value="Chromosome 2"/>
</dbReference>
<evidence type="ECO:0000256" key="11">
    <source>
        <dbReference type="ARBA" id="ARBA00023180"/>
    </source>
</evidence>
<dbReference type="InterPro" id="IPR026823">
    <property type="entry name" value="cEGF"/>
</dbReference>
<evidence type="ECO:0000256" key="13">
    <source>
        <dbReference type="PROSITE-ProRule" id="PRU00461"/>
    </source>
</evidence>
<feature type="disulfide bond" evidence="12">
    <location>
        <begin position="1017"/>
        <end position="1032"/>
    </location>
</feature>
<dbReference type="Gene3D" id="2.10.25.10">
    <property type="entry name" value="Laminin"/>
    <property type="match status" value="3"/>
</dbReference>
<dbReference type="InterPro" id="IPR001881">
    <property type="entry name" value="EGF-like_Ca-bd_dom"/>
</dbReference>
<comment type="subcellular location">
    <subcellularLocation>
        <location evidence="1">Membrane</location>
        <topology evidence="1">Single-pass membrane protein</topology>
    </subcellularLocation>
</comment>
<dbReference type="InterPro" id="IPR023415">
    <property type="entry name" value="LDLR_class-A_CS"/>
</dbReference>
<keyword evidence="6" id="KW-0677">Repeat</keyword>
<dbReference type="InterPro" id="IPR036055">
    <property type="entry name" value="LDL_receptor-like_sf"/>
</dbReference>
<evidence type="ECO:0000256" key="6">
    <source>
        <dbReference type="ARBA" id="ARBA00022737"/>
    </source>
</evidence>
<dbReference type="SMART" id="SM00192">
    <property type="entry name" value="LDLa"/>
    <property type="match status" value="12"/>
</dbReference>
<feature type="repeat" description="LDL-receptor class B" evidence="13">
    <location>
        <begin position="417"/>
        <end position="460"/>
    </location>
</feature>
<keyword evidence="3" id="KW-0254">Endocytosis</keyword>
<evidence type="ECO:0000256" key="15">
    <source>
        <dbReference type="SAM" id="SignalP"/>
    </source>
</evidence>
<evidence type="ECO:0000256" key="7">
    <source>
        <dbReference type="ARBA" id="ARBA00022989"/>
    </source>
</evidence>
<evidence type="ECO:0000256" key="12">
    <source>
        <dbReference type="PROSITE-ProRule" id="PRU00124"/>
    </source>
</evidence>
<evidence type="ECO:0000256" key="1">
    <source>
        <dbReference type="ARBA" id="ARBA00004167"/>
    </source>
</evidence>
<name>A0ABN7ACV8_9HEMI</name>
<evidence type="ECO:0000256" key="5">
    <source>
        <dbReference type="ARBA" id="ARBA00022729"/>
    </source>
</evidence>
<dbReference type="PROSITE" id="PS50068">
    <property type="entry name" value="LDLRA_2"/>
    <property type="match status" value="12"/>
</dbReference>
<dbReference type="PROSITE" id="PS01186">
    <property type="entry name" value="EGF_2"/>
    <property type="match status" value="1"/>
</dbReference>
<dbReference type="SMART" id="SM00135">
    <property type="entry name" value="LY"/>
    <property type="match status" value="9"/>
</dbReference>
<dbReference type="Pfam" id="PF00057">
    <property type="entry name" value="Ldl_recept_a"/>
    <property type="match status" value="10"/>
</dbReference>
<dbReference type="Pfam" id="PF12662">
    <property type="entry name" value="cEGF"/>
    <property type="match status" value="1"/>
</dbReference>
<organism evidence="17 18">
    <name type="scientific">Nesidiocoris tenuis</name>
    <dbReference type="NCBI Taxonomy" id="355587"/>
    <lineage>
        <taxon>Eukaryota</taxon>
        <taxon>Metazoa</taxon>
        <taxon>Ecdysozoa</taxon>
        <taxon>Arthropoda</taxon>
        <taxon>Hexapoda</taxon>
        <taxon>Insecta</taxon>
        <taxon>Pterygota</taxon>
        <taxon>Neoptera</taxon>
        <taxon>Paraneoptera</taxon>
        <taxon>Hemiptera</taxon>
        <taxon>Heteroptera</taxon>
        <taxon>Panheteroptera</taxon>
        <taxon>Cimicomorpha</taxon>
        <taxon>Miridae</taxon>
        <taxon>Dicyphina</taxon>
        <taxon>Nesidiocoris</taxon>
    </lineage>
</organism>
<feature type="repeat" description="LDL-receptor class B" evidence="13">
    <location>
        <begin position="461"/>
        <end position="503"/>
    </location>
</feature>
<dbReference type="CDD" id="cd00112">
    <property type="entry name" value="LDLa"/>
    <property type="match status" value="11"/>
</dbReference>
<evidence type="ECO:0000259" key="16">
    <source>
        <dbReference type="PROSITE" id="PS01186"/>
    </source>
</evidence>
<dbReference type="PANTHER" id="PTHR22722">
    <property type="entry name" value="LOW-DENSITY LIPOPROTEIN RECEPTOR-RELATED PROTEIN 2-RELATED"/>
    <property type="match status" value="1"/>
</dbReference>
<evidence type="ECO:0000256" key="10">
    <source>
        <dbReference type="ARBA" id="ARBA00023170"/>
    </source>
</evidence>
<comment type="caution">
    <text evidence="12">Lacks conserved residue(s) required for the propagation of feature annotation.</text>
</comment>
<dbReference type="PROSITE" id="PS51120">
    <property type="entry name" value="LDLRB"/>
    <property type="match status" value="3"/>
</dbReference>
<feature type="disulfide bond" evidence="12">
    <location>
        <begin position="1148"/>
        <end position="1163"/>
    </location>
</feature>
<dbReference type="InterPro" id="IPR000033">
    <property type="entry name" value="LDLR_classB_rpt"/>
</dbReference>
<feature type="disulfide bond" evidence="12">
    <location>
        <begin position="925"/>
        <end position="943"/>
    </location>
</feature>
<feature type="disulfide bond" evidence="12">
    <location>
        <begin position="1097"/>
        <end position="1112"/>
    </location>
</feature>
<feature type="domain" description="EGF-like" evidence="16">
    <location>
        <begin position="272"/>
        <end position="285"/>
    </location>
</feature>
<dbReference type="InterPro" id="IPR018097">
    <property type="entry name" value="EGF_Ca-bd_CS"/>
</dbReference>
<proteinExistence type="predicted"/>
<keyword evidence="9 12" id="KW-1015">Disulfide bond</keyword>
<evidence type="ECO:0000313" key="17">
    <source>
        <dbReference type="EMBL" id="BES89813.1"/>
    </source>
</evidence>
<dbReference type="Pfam" id="PF07645">
    <property type="entry name" value="EGF_CA"/>
    <property type="match status" value="1"/>
</dbReference>
<dbReference type="SMART" id="SM00181">
    <property type="entry name" value="EGF"/>
    <property type="match status" value="10"/>
</dbReference>
<evidence type="ECO:0000256" key="8">
    <source>
        <dbReference type="ARBA" id="ARBA00023136"/>
    </source>
</evidence>
<dbReference type="InterPro" id="IPR049883">
    <property type="entry name" value="NOTCH1_EGF-like"/>
</dbReference>
<keyword evidence="4 14" id="KW-0812">Transmembrane</keyword>
<dbReference type="InterPro" id="IPR009030">
    <property type="entry name" value="Growth_fac_rcpt_cys_sf"/>
</dbReference>
<dbReference type="InterPro" id="IPR051221">
    <property type="entry name" value="LDLR-related"/>
</dbReference>
<dbReference type="Pfam" id="PF00058">
    <property type="entry name" value="Ldl_recept_b"/>
    <property type="match status" value="2"/>
</dbReference>
<keyword evidence="5 15" id="KW-0732">Signal</keyword>
<dbReference type="SMART" id="SM00179">
    <property type="entry name" value="EGF_CA"/>
    <property type="match status" value="3"/>
</dbReference>
<dbReference type="InterPro" id="IPR000152">
    <property type="entry name" value="EGF-type_Asp/Asn_hydroxyl_site"/>
</dbReference>
<keyword evidence="11" id="KW-0325">Glycoprotein</keyword>
<feature type="disulfide bond" evidence="12">
    <location>
        <begin position="1005"/>
        <end position="1023"/>
    </location>
</feature>
<feature type="disulfide bond" evidence="12">
    <location>
        <begin position="92"/>
        <end position="110"/>
    </location>
</feature>
<evidence type="ECO:0000256" key="9">
    <source>
        <dbReference type="ARBA" id="ARBA00023157"/>
    </source>
</evidence>
<evidence type="ECO:0000256" key="3">
    <source>
        <dbReference type="ARBA" id="ARBA00022583"/>
    </source>
</evidence>
<feature type="disulfide bond" evidence="12">
    <location>
        <begin position="57"/>
        <end position="72"/>
    </location>
</feature>
<feature type="signal peptide" evidence="15">
    <location>
        <begin position="1"/>
        <end position="31"/>
    </location>
</feature>
<dbReference type="PROSITE" id="PS01187">
    <property type="entry name" value="EGF_CA"/>
    <property type="match status" value="2"/>
</dbReference>
<dbReference type="SUPFAM" id="SSF57424">
    <property type="entry name" value="LDL receptor-like module"/>
    <property type="match status" value="10"/>
</dbReference>
<feature type="disulfide bond" evidence="12">
    <location>
        <begin position="918"/>
        <end position="930"/>
    </location>
</feature>
<feature type="transmembrane region" description="Helical" evidence="14">
    <location>
        <begin position="1684"/>
        <end position="1708"/>
    </location>
</feature>
<feature type="chain" id="PRO_5045477335" evidence="15">
    <location>
        <begin position="32"/>
        <end position="1799"/>
    </location>
</feature>
<dbReference type="SUPFAM" id="SSF63825">
    <property type="entry name" value="YWTD domain"/>
    <property type="match status" value="3"/>
</dbReference>
<feature type="disulfide bond" evidence="12">
    <location>
        <begin position="1186"/>
        <end position="1201"/>
    </location>
</feature>
<keyword evidence="10 17" id="KW-0675">Receptor</keyword>
<dbReference type="EMBL" id="AP028910">
    <property type="protein sequence ID" value="BES89813.1"/>
    <property type="molecule type" value="Genomic_DNA"/>
</dbReference>
<dbReference type="Gene3D" id="2.120.10.30">
    <property type="entry name" value="TolB, C-terminal domain"/>
    <property type="match status" value="3"/>
</dbReference>
<evidence type="ECO:0000256" key="2">
    <source>
        <dbReference type="ARBA" id="ARBA00022536"/>
    </source>
</evidence>
<gene>
    <name evidence="17" type="ORF">NTJ_02620</name>
</gene>
<feature type="disulfide bond" evidence="12">
    <location>
        <begin position="145"/>
        <end position="160"/>
    </location>
</feature>